<dbReference type="PROSITE" id="PS00472">
    <property type="entry name" value="SMALL_CYTOKINES_CC"/>
    <property type="match status" value="1"/>
</dbReference>
<feature type="signal peptide" evidence="7">
    <location>
        <begin position="1"/>
        <end position="23"/>
    </location>
</feature>
<dbReference type="Gene3D" id="2.40.50.40">
    <property type="match status" value="1"/>
</dbReference>
<evidence type="ECO:0000256" key="6">
    <source>
        <dbReference type="ARBA" id="ARBA00023180"/>
    </source>
</evidence>
<dbReference type="Pfam" id="PF00048">
    <property type="entry name" value="IL8"/>
    <property type="match status" value="1"/>
</dbReference>
<keyword evidence="6" id="KW-0325">Glycoprotein</keyword>
<evidence type="ECO:0000256" key="1">
    <source>
        <dbReference type="ARBA" id="ARBA00010868"/>
    </source>
</evidence>
<dbReference type="GO" id="GO:0048020">
    <property type="term" value="F:CCR chemokine receptor binding"/>
    <property type="evidence" value="ECO:0007669"/>
    <property type="project" value="TreeGrafter"/>
</dbReference>
<dbReference type="FunFam" id="2.40.50.40:FF:000033">
    <property type="entry name" value="C-C motif chemokine 1"/>
    <property type="match status" value="1"/>
</dbReference>
<evidence type="ECO:0000256" key="4">
    <source>
        <dbReference type="ARBA" id="ARBA00022729"/>
    </source>
</evidence>
<dbReference type="InterPro" id="IPR036048">
    <property type="entry name" value="Interleukin_8-like_sf"/>
</dbReference>
<accession>A0A8B8R6J8</accession>
<evidence type="ECO:0000256" key="2">
    <source>
        <dbReference type="ARBA" id="ARBA00022500"/>
    </source>
</evidence>
<feature type="chain" id="PRO_5034370282" description="C-C motif chemokine" evidence="7">
    <location>
        <begin position="24"/>
        <end position="97"/>
    </location>
</feature>
<evidence type="ECO:0000256" key="7">
    <source>
        <dbReference type="RuleBase" id="RU361150"/>
    </source>
</evidence>
<dbReference type="SUPFAM" id="SSF54117">
    <property type="entry name" value="Interleukin 8-like chemokines"/>
    <property type="match status" value="1"/>
</dbReference>
<dbReference type="AlphaFoldDB" id="A0A8B8R6J8"/>
<dbReference type="RefSeq" id="XP_032313613.1">
    <property type="nucleotide sequence ID" value="XM_032457722.1"/>
</dbReference>
<dbReference type="GO" id="GO:0008009">
    <property type="term" value="F:chemokine activity"/>
    <property type="evidence" value="ECO:0007669"/>
    <property type="project" value="InterPro"/>
</dbReference>
<dbReference type="Proteomes" id="UP000694856">
    <property type="component" value="Chromosome 16"/>
</dbReference>
<dbReference type="GeneID" id="102522224"/>
<evidence type="ECO:0000313" key="10">
    <source>
        <dbReference type="RefSeq" id="XP_032313613.1"/>
    </source>
</evidence>
<dbReference type="GO" id="GO:0048245">
    <property type="term" value="P:eosinophil chemotaxis"/>
    <property type="evidence" value="ECO:0007669"/>
    <property type="project" value="TreeGrafter"/>
</dbReference>
<keyword evidence="4 7" id="KW-0732">Signal</keyword>
<dbReference type="InterPro" id="IPR000827">
    <property type="entry name" value="Chemokine_CC_CS"/>
</dbReference>
<dbReference type="InterPro" id="IPR039809">
    <property type="entry name" value="Chemokine_b/g/d"/>
</dbReference>
<proteinExistence type="inferred from homology"/>
<evidence type="ECO:0000256" key="3">
    <source>
        <dbReference type="ARBA" id="ARBA00022514"/>
    </source>
</evidence>
<organism evidence="9 10">
    <name type="scientific">Camelus ferus</name>
    <name type="common">Wild bactrian camel</name>
    <name type="synonym">Camelus bactrianus ferus</name>
    <dbReference type="NCBI Taxonomy" id="419612"/>
    <lineage>
        <taxon>Eukaryota</taxon>
        <taxon>Metazoa</taxon>
        <taxon>Chordata</taxon>
        <taxon>Craniata</taxon>
        <taxon>Vertebrata</taxon>
        <taxon>Euteleostomi</taxon>
        <taxon>Mammalia</taxon>
        <taxon>Eutheria</taxon>
        <taxon>Laurasiatheria</taxon>
        <taxon>Artiodactyla</taxon>
        <taxon>Tylopoda</taxon>
        <taxon>Camelidae</taxon>
        <taxon>Camelus</taxon>
    </lineage>
</organism>
<dbReference type="InterPro" id="IPR001811">
    <property type="entry name" value="Chemokine_IL8-like_dom"/>
</dbReference>
<keyword evidence="2 7" id="KW-0145">Chemotaxis</keyword>
<evidence type="ECO:0000256" key="5">
    <source>
        <dbReference type="ARBA" id="ARBA00023157"/>
    </source>
</evidence>
<dbReference type="PANTHER" id="PTHR12015">
    <property type="entry name" value="SMALL INDUCIBLE CYTOKINE A"/>
    <property type="match status" value="1"/>
</dbReference>
<comment type="similarity">
    <text evidence="1 7">Belongs to the intercrine beta (chemokine CC) family.</text>
</comment>
<keyword evidence="7" id="KW-0964">Secreted</keyword>
<keyword evidence="3 7" id="KW-0202">Cytokine</keyword>
<protein>
    <recommendedName>
        <fullName evidence="7">C-C motif chemokine</fullName>
    </recommendedName>
</protein>
<keyword evidence="9" id="KW-1185">Reference proteome</keyword>
<keyword evidence="5" id="KW-1015">Disulfide bond</keyword>
<dbReference type="KEGG" id="cfr:102522224"/>
<dbReference type="PANTHER" id="PTHR12015:SF5">
    <property type="entry name" value="C-C MOTIF CHEMOKINE 1"/>
    <property type="match status" value="1"/>
</dbReference>
<dbReference type="GO" id="GO:0030335">
    <property type="term" value="P:positive regulation of cell migration"/>
    <property type="evidence" value="ECO:0007669"/>
    <property type="project" value="TreeGrafter"/>
</dbReference>
<dbReference type="GO" id="GO:0061844">
    <property type="term" value="P:antimicrobial humoral immune response mediated by antimicrobial peptide"/>
    <property type="evidence" value="ECO:0007669"/>
    <property type="project" value="TreeGrafter"/>
</dbReference>
<evidence type="ECO:0000313" key="9">
    <source>
        <dbReference type="Proteomes" id="UP000694856"/>
    </source>
</evidence>
<dbReference type="GO" id="GO:0005615">
    <property type="term" value="C:extracellular space"/>
    <property type="evidence" value="ECO:0007669"/>
    <property type="project" value="UniProtKB-KW"/>
</dbReference>
<sequence>MKLITVALVCLLLAGMWLQDVNSKSMHVSSSNCCFRFTERKIPLQKIRCYRNTSSTCSYKNGLILKLIGGQETCVLQTKLWVLVYLKRINLCQWKEI</sequence>
<feature type="domain" description="Chemokine interleukin-8-like" evidence="8">
    <location>
        <begin position="30"/>
        <end position="89"/>
    </location>
</feature>
<dbReference type="GO" id="GO:0006954">
    <property type="term" value="P:inflammatory response"/>
    <property type="evidence" value="ECO:0007669"/>
    <property type="project" value="TreeGrafter"/>
</dbReference>
<evidence type="ECO:0000259" key="8">
    <source>
        <dbReference type="SMART" id="SM00199"/>
    </source>
</evidence>
<comment type="subcellular location">
    <subcellularLocation>
        <location evidence="7">Secreted</location>
    </subcellularLocation>
</comment>
<gene>
    <name evidence="10" type="primary">CCL1</name>
</gene>
<name>A0A8B8R6J8_CAMFR</name>
<dbReference type="CTD" id="6346"/>
<dbReference type="SMART" id="SM00199">
    <property type="entry name" value="SCY"/>
    <property type="match status" value="1"/>
</dbReference>
<dbReference type="GO" id="GO:0070098">
    <property type="term" value="P:chemokine-mediated signaling pathway"/>
    <property type="evidence" value="ECO:0007669"/>
    <property type="project" value="TreeGrafter"/>
</dbReference>
<reference evidence="10" key="1">
    <citation type="submission" date="2025-08" db="UniProtKB">
        <authorList>
            <consortium name="RefSeq"/>
        </authorList>
    </citation>
    <scope>IDENTIFICATION</scope>
    <source>
        <tissue evidence="10">Ear skin</tissue>
    </source>
</reference>